<comment type="caution">
    <text evidence="2">The sequence shown here is derived from an EMBL/GenBank/DDBJ whole genome shotgun (WGS) entry which is preliminary data.</text>
</comment>
<protein>
    <submittedName>
        <fullName evidence="2">Uncharacterized protein</fullName>
    </submittedName>
</protein>
<organism evidence="2">
    <name type="scientific">marine sediment metagenome</name>
    <dbReference type="NCBI Taxonomy" id="412755"/>
    <lineage>
        <taxon>unclassified sequences</taxon>
        <taxon>metagenomes</taxon>
        <taxon>ecological metagenomes</taxon>
    </lineage>
</organism>
<name>X1VD39_9ZZZZ</name>
<evidence type="ECO:0000313" key="2">
    <source>
        <dbReference type="EMBL" id="GAJ11771.1"/>
    </source>
</evidence>
<sequence>LAEPTIKIEYVGEPGDRDNPPAALRQPISHLPEDLAG</sequence>
<dbReference type="EMBL" id="BARW01034937">
    <property type="protein sequence ID" value="GAJ11771.1"/>
    <property type="molecule type" value="Genomic_DNA"/>
</dbReference>
<reference evidence="2" key="1">
    <citation type="journal article" date="2014" name="Front. Microbiol.">
        <title>High frequency of phylogenetically diverse reductive dehalogenase-homologous genes in deep subseafloor sedimentary metagenomes.</title>
        <authorList>
            <person name="Kawai M."/>
            <person name="Futagami T."/>
            <person name="Toyoda A."/>
            <person name="Takaki Y."/>
            <person name="Nishi S."/>
            <person name="Hori S."/>
            <person name="Arai W."/>
            <person name="Tsubouchi T."/>
            <person name="Morono Y."/>
            <person name="Uchiyama I."/>
            <person name="Ito T."/>
            <person name="Fujiyama A."/>
            <person name="Inagaki F."/>
            <person name="Takami H."/>
        </authorList>
    </citation>
    <scope>NUCLEOTIDE SEQUENCE</scope>
    <source>
        <strain evidence="2">Expedition CK06-06</strain>
    </source>
</reference>
<dbReference type="AlphaFoldDB" id="X1VD39"/>
<feature type="non-terminal residue" evidence="2">
    <location>
        <position position="1"/>
    </location>
</feature>
<accession>X1VD39</accession>
<gene>
    <name evidence="2" type="ORF">S12H4_54626</name>
</gene>
<evidence type="ECO:0000256" key="1">
    <source>
        <dbReference type="SAM" id="MobiDB-lite"/>
    </source>
</evidence>
<feature type="region of interest" description="Disordered" evidence="1">
    <location>
        <begin position="1"/>
        <end position="37"/>
    </location>
</feature>
<proteinExistence type="predicted"/>